<dbReference type="Pfam" id="PF00563">
    <property type="entry name" value="EAL"/>
    <property type="match status" value="1"/>
</dbReference>
<dbReference type="InterPro" id="IPR000160">
    <property type="entry name" value="GGDEF_dom"/>
</dbReference>
<dbReference type="InterPro" id="IPR001633">
    <property type="entry name" value="EAL_dom"/>
</dbReference>
<dbReference type="Gene3D" id="3.30.70.270">
    <property type="match status" value="1"/>
</dbReference>
<evidence type="ECO:0000259" key="3">
    <source>
        <dbReference type="PROSITE" id="PS50887"/>
    </source>
</evidence>
<evidence type="ECO:0000256" key="1">
    <source>
        <dbReference type="SAM" id="Phobius"/>
    </source>
</evidence>
<dbReference type="InterPro" id="IPR043128">
    <property type="entry name" value="Rev_trsase/Diguanyl_cyclase"/>
</dbReference>
<dbReference type="SUPFAM" id="SSF55073">
    <property type="entry name" value="Nucleotide cyclase"/>
    <property type="match status" value="1"/>
</dbReference>
<dbReference type="EMBL" id="LAPV01000129">
    <property type="protein sequence ID" value="KKC32683.1"/>
    <property type="molecule type" value="Genomic_DNA"/>
</dbReference>
<evidence type="ECO:0000313" key="5">
    <source>
        <dbReference type="EMBL" id="SFC52223.1"/>
    </source>
</evidence>
<keyword evidence="1" id="KW-0812">Transmembrane</keyword>
<evidence type="ECO:0000313" key="7">
    <source>
        <dbReference type="Proteomes" id="UP000182258"/>
    </source>
</evidence>
<dbReference type="InterPro" id="IPR052155">
    <property type="entry name" value="Biofilm_reg_signaling"/>
</dbReference>
<dbReference type="PROSITE" id="PS50883">
    <property type="entry name" value="EAL"/>
    <property type="match status" value="1"/>
</dbReference>
<evidence type="ECO:0000259" key="2">
    <source>
        <dbReference type="PROSITE" id="PS50883"/>
    </source>
</evidence>
<name>A0A0F5PVN5_9HYPH</name>
<dbReference type="EMBL" id="FOMB01000006">
    <property type="protein sequence ID" value="SFC52223.1"/>
    <property type="molecule type" value="Genomic_DNA"/>
</dbReference>
<gene>
    <name evidence="5" type="ORF">SAMN04488059_106100</name>
    <name evidence="4" type="ORF">WH91_12725</name>
</gene>
<sequence>MRRDPNFASILDGYRRIATALVVLVLLTVTFRLLAFFNMLGAEALAAMPAAALIVGFLLLAILAYGHRWLSQRLKVISKEARQARDKSDRDALTGVYNRAYFLEALSDEVFHGAERPVGYLQLDMDNLKVLNDSAGHAAGDAALVHLARTIETVIPGGILGRLGGDEFGVIILGHDNKPALRRLGEELLRQLDRPVNILGRSVRLSASIGVAISPLDTVDATDLISKADLALYTGKKNGRHAVVCFDADMLGDERHRRFVERDLRAALMMNELELHYQPVFGSDLQIRSYEALVRWRHQVRGMISPAHFVPIAEESDLIDKLGEWVLRRACADLCDLGGKPVAINVSPMQLRHVDFAKRFAATLVELHVDPRRIIVEITETVPLNARAAELDNLDALRALGVRIAIDDFGAGHASLQYLRGFAFDIIKIDRSYVMNLGESRIDGMIVTAICDIARSLPVDVIAEGVETQEQFRHLKLAGCTGFQGFLLGRPEPLRKMEAIAAA</sequence>
<dbReference type="STRING" id="728005.SAMN04488059_106100"/>
<feature type="transmembrane region" description="Helical" evidence="1">
    <location>
        <begin position="46"/>
        <end position="65"/>
    </location>
</feature>
<feature type="domain" description="GGDEF" evidence="3">
    <location>
        <begin position="116"/>
        <end position="248"/>
    </location>
</feature>
<dbReference type="Proteomes" id="UP000033519">
    <property type="component" value="Unassembled WGS sequence"/>
</dbReference>
<feature type="domain" description="EAL" evidence="2">
    <location>
        <begin position="257"/>
        <end position="503"/>
    </location>
</feature>
<feature type="transmembrane region" description="Helical" evidence="1">
    <location>
        <begin position="21"/>
        <end position="40"/>
    </location>
</feature>
<dbReference type="AlphaFoldDB" id="A0A0F5PVN5"/>
<evidence type="ECO:0000313" key="4">
    <source>
        <dbReference type="EMBL" id="KKC32683.1"/>
    </source>
</evidence>
<dbReference type="PROSITE" id="PS50887">
    <property type="entry name" value="GGDEF"/>
    <property type="match status" value="1"/>
</dbReference>
<dbReference type="Proteomes" id="UP000182258">
    <property type="component" value="Unassembled WGS sequence"/>
</dbReference>
<keyword evidence="1" id="KW-1133">Transmembrane helix</keyword>
<dbReference type="RefSeq" id="WP_046171375.1">
    <property type="nucleotide sequence ID" value="NZ_FOMB01000006.1"/>
</dbReference>
<accession>A0A0F5PVN5</accession>
<dbReference type="PANTHER" id="PTHR44757">
    <property type="entry name" value="DIGUANYLATE CYCLASE DGCP"/>
    <property type="match status" value="1"/>
</dbReference>
<dbReference type="InterPro" id="IPR035919">
    <property type="entry name" value="EAL_sf"/>
</dbReference>
<dbReference type="CDD" id="cd01948">
    <property type="entry name" value="EAL"/>
    <property type="match status" value="1"/>
</dbReference>
<dbReference type="SUPFAM" id="SSF141868">
    <property type="entry name" value="EAL domain-like"/>
    <property type="match status" value="1"/>
</dbReference>
<dbReference type="SMART" id="SM00267">
    <property type="entry name" value="GGDEF"/>
    <property type="match status" value="1"/>
</dbReference>
<dbReference type="OrthoDB" id="9814202at2"/>
<dbReference type="SMART" id="SM00052">
    <property type="entry name" value="EAL"/>
    <property type="match status" value="1"/>
</dbReference>
<organism evidence="5 7">
    <name type="scientific">Devosia psychrophila</name>
    <dbReference type="NCBI Taxonomy" id="728005"/>
    <lineage>
        <taxon>Bacteria</taxon>
        <taxon>Pseudomonadati</taxon>
        <taxon>Pseudomonadota</taxon>
        <taxon>Alphaproteobacteria</taxon>
        <taxon>Hyphomicrobiales</taxon>
        <taxon>Devosiaceae</taxon>
        <taxon>Devosia</taxon>
    </lineage>
</organism>
<dbReference type="PATRIC" id="fig|728005.3.peg.707"/>
<keyword evidence="6" id="KW-1185">Reference proteome</keyword>
<evidence type="ECO:0000313" key="6">
    <source>
        <dbReference type="Proteomes" id="UP000033519"/>
    </source>
</evidence>
<proteinExistence type="predicted"/>
<protein>
    <submittedName>
        <fullName evidence="5">Diguanylate cyclase (GGDEF) domain-containing protein</fullName>
    </submittedName>
</protein>
<dbReference type="PANTHER" id="PTHR44757:SF2">
    <property type="entry name" value="BIOFILM ARCHITECTURE MAINTENANCE PROTEIN MBAA"/>
    <property type="match status" value="1"/>
</dbReference>
<dbReference type="Gene3D" id="3.20.20.450">
    <property type="entry name" value="EAL domain"/>
    <property type="match status" value="1"/>
</dbReference>
<dbReference type="NCBIfam" id="TIGR00254">
    <property type="entry name" value="GGDEF"/>
    <property type="match status" value="1"/>
</dbReference>
<dbReference type="Pfam" id="PF00990">
    <property type="entry name" value="GGDEF"/>
    <property type="match status" value="1"/>
</dbReference>
<dbReference type="InterPro" id="IPR029787">
    <property type="entry name" value="Nucleotide_cyclase"/>
</dbReference>
<keyword evidence="1" id="KW-0472">Membrane</keyword>
<reference evidence="5 7" key="2">
    <citation type="submission" date="2016-10" db="EMBL/GenBank/DDBJ databases">
        <authorList>
            <person name="de Groot N.N."/>
        </authorList>
    </citation>
    <scope>NUCLEOTIDE SEQUENCE [LARGE SCALE GENOMIC DNA]</scope>
    <source>
        <strain evidence="5 7">CGMCC 1.10210</strain>
    </source>
</reference>
<dbReference type="CDD" id="cd01949">
    <property type="entry name" value="GGDEF"/>
    <property type="match status" value="1"/>
</dbReference>
<reference evidence="4 6" key="1">
    <citation type="submission" date="2015-03" db="EMBL/GenBank/DDBJ databases">
        <authorList>
            <person name="Lepp D."/>
            <person name="Hassan Y.I."/>
            <person name="Li X.-Z."/>
            <person name="Zhou T."/>
        </authorList>
    </citation>
    <scope>NUCLEOTIDE SEQUENCE [LARGE SCALE GENOMIC DNA]</scope>
    <source>
        <strain evidence="4 6">Cr7-05</strain>
    </source>
</reference>